<gene>
    <name evidence="18" type="ORF">QBC34DRAFT_384119</name>
</gene>
<evidence type="ECO:0000256" key="5">
    <source>
        <dbReference type="ARBA" id="ARBA00022729"/>
    </source>
</evidence>
<dbReference type="InterPro" id="IPR005103">
    <property type="entry name" value="AA9_LPMO"/>
</dbReference>
<evidence type="ECO:0000256" key="4">
    <source>
        <dbReference type="ARBA" id="ARBA00022723"/>
    </source>
</evidence>
<protein>
    <recommendedName>
        <fullName evidence="15">lytic cellulose monooxygenase (C4-dehydrogenating)</fullName>
        <ecNumber evidence="15">1.14.99.56</ecNumber>
    </recommendedName>
</protein>
<keyword evidence="7" id="KW-0560">Oxidoreductase</keyword>
<organism evidence="18 19">
    <name type="scientific">Podospora aff. communis PSN243</name>
    <dbReference type="NCBI Taxonomy" id="3040156"/>
    <lineage>
        <taxon>Eukaryota</taxon>
        <taxon>Fungi</taxon>
        <taxon>Dikarya</taxon>
        <taxon>Ascomycota</taxon>
        <taxon>Pezizomycotina</taxon>
        <taxon>Sordariomycetes</taxon>
        <taxon>Sordariomycetidae</taxon>
        <taxon>Sordariales</taxon>
        <taxon>Podosporaceae</taxon>
        <taxon>Podospora</taxon>
    </lineage>
</organism>
<dbReference type="GO" id="GO:0004497">
    <property type="term" value="F:monooxygenase activity"/>
    <property type="evidence" value="ECO:0007669"/>
    <property type="project" value="UniProtKB-KW"/>
</dbReference>
<feature type="domain" description="Auxiliary Activity family 9 catalytic" evidence="17">
    <location>
        <begin position="22"/>
        <end position="243"/>
    </location>
</feature>
<keyword evidence="4" id="KW-0479">Metal-binding</keyword>
<keyword evidence="12" id="KW-0624">Polysaccharide degradation</keyword>
<dbReference type="PANTHER" id="PTHR33353">
    <property type="entry name" value="PUTATIVE (AFU_ORTHOLOGUE AFUA_1G12560)-RELATED"/>
    <property type="match status" value="1"/>
</dbReference>
<keyword evidence="11" id="KW-0119">Carbohydrate metabolism</keyword>
<dbReference type="GO" id="GO:0005576">
    <property type="term" value="C:extracellular region"/>
    <property type="evidence" value="ECO:0007669"/>
    <property type="project" value="UniProtKB-SubCell"/>
</dbReference>
<dbReference type="PANTHER" id="PTHR33353:SF19">
    <property type="entry name" value="GLYCOSYLHYDROLASE FAMILY 61-8 PROTEIN"/>
    <property type="match status" value="1"/>
</dbReference>
<dbReference type="EC" id="1.14.99.56" evidence="15"/>
<comment type="catalytic activity">
    <reaction evidence="14">
        <text>[(1-&gt;4)-beta-D-glucosyl]n+m + reduced acceptor + O2 = 4-dehydro-beta-D-glucosyl-[(1-&gt;4)-beta-D-glucosyl]n-1 + [(1-&gt;4)-beta-D-glucosyl]m + acceptor + H2O.</text>
        <dbReference type="EC" id="1.14.99.56"/>
    </reaction>
</comment>
<dbReference type="EMBL" id="MU865964">
    <property type="protein sequence ID" value="KAK4445544.1"/>
    <property type="molecule type" value="Genomic_DNA"/>
</dbReference>
<comment type="caution">
    <text evidence="18">The sequence shown here is derived from an EMBL/GenBank/DDBJ whole genome shotgun (WGS) entry which is preliminary data.</text>
</comment>
<comment type="subcellular location">
    <subcellularLocation>
        <location evidence="2">Secreted</location>
    </subcellularLocation>
</comment>
<name>A0AAV9GBN8_9PEZI</name>
<evidence type="ECO:0000256" key="15">
    <source>
        <dbReference type="ARBA" id="ARBA00047174"/>
    </source>
</evidence>
<evidence type="ECO:0000256" key="1">
    <source>
        <dbReference type="ARBA" id="ARBA00001973"/>
    </source>
</evidence>
<dbReference type="InterPro" id="IPR049892">
    <property type="entry name" value="AA9"/>
</dbReference>
<comment type="cofactor">
    <cofactor evidence="1">
        <name>Cu(2+)</name>
        <dbReference type="ChEBI" id="CHEBI:29036"/>
    </cofactor>
</comment>
<keyword evidence="6" id="KW-0136">Cellulose degradation</keyword>
<dbReference type="Gene3D" id="2.70.50.70">
    <property type="match status" value="1"/>
</dbReference>
<evidence type="ECO:0000256" key="7">
    <source>
        <dbReference type="ARBA" id="ARBA00023002"/>
    </source>
</evidence>
<evidence type="ECO:0000256" key="6">
    <source>
        <dbReference type="ARBA" id="ARBA00023001"/>
    </source>
</evidence>
<keyword evidence="8" id="KW-0186">Copper</keyword>
<keyword evidence="3" id="KW-0964">Secreted</keyword>
<dbReference type="GO" id="GO:0016787">
    <property type="term" value="F:hydrolase activity"/>
    <property type="evidence" value="ECO:0007669"/>
    <property type="project" value="UniProtKB-KW"/>
</dbReference>
<keyword evidence="5 16" id="KW-0732">Signal</keyword>
<evidence type="ECO:0000256" key="14">
    <source>
        <dbReference type="ARBA" id="ARBA00045077"/>
    </source>
</evidence>
<reference evidence="18" key="2">
    <citation type="submission" date="2023-05" db="EMBL/GenBank/DDBJ databases">
        <authorList>
            <consortium name="Lawrence Berkeley National Laboratory"/>
            <person name="Steindorff A."/>
            <person name="Hensen N."/>
            <person name="Bonometti L."/>
            <person name="Westerberg I."/>
            <person name="Brannstrom I.O."/>
            <person name="Guillou S."/>
            <person name="Cros-Aarteil S."/>
            <person name="Calhoun S."/>
            <person name="Haridas S."/>
            <person name="Kuo A."/>
            <person name="Mondo S."/>
            <person name="Pangilinan J."/>
            <person name="Riley R."/>
            <person name="Labutti K."/>
            <person name="Andreopoulos B."/>
            <person name="Lipzen A."/>
            <person name="Chen C."/>
            <person name="Yanf M."/>
            <person name="Daum C."/>
            <person name="Ng V."/>
            <person name="Clum A."/>
            <person name="Ohm R."/>
            <person name="Martin F."/>
            <person name="Silar P."/>
            <person name="Natvig D."/>
            <person name="Lalanne C."/>
            <person name="Gautier V."/>
            <person name="Ament-Velasquez S.L."/>
            <person name="Kruys A."/>
            <person name="Hutchinson M.I."/>
            <person name="Powell A.J."/>
            <person name="Barry K."/>
            <person name="Miller A.N."/>
            <person name="Grigoriev I.V."/>
            <person name="Debuchy R."/>
            <person name="Gladieux P."/>
            <person name="Thoren M.H."/>
            <person name="Johannesson H."/>
        </authorList>
    </citation>
    <scope>NUCLEOTIDE SEQUENCE</scope>
    <source>
        <strain evidence="18">PSN243</strain>
    </source>
</reference>
<dbReference type="CDD" id="cd21175">
    <property type="entry name" value="LPMO_AA9"/>
    <property type="match status" value="1"/>
</dbReference>
<evidence type="ECO:0000256" key="16">
    <source>
        <dbReference type="SAM" id="SignalP"/>
    </source>
</evidence>
<comment type="similarity">
    <text evidence="13">Belongs to the polysaccharide monooxygenase AA9 family.</text>
</comment>
<keyword evidence="9" id="KW-0503">Monooxygenase</keyword>
<evidence type="ECO:0000256" key="12">
    <source>
        <dbReference type="ARBA" id="ARBA00023326"/>
    </source>
</evidence>
<evidence type="ECO:0000256" key="2">
    <source>
        <dbReference type="ARBA" id="ARBA00004613"/>
    </source>
</evidence>
<dbReference type="AlphaFoldDB" id="A0AAV9GBN8"/>
<dbReference type="Pfam" id="PF03443">
    <property type="entry name" value="AA9"/>
    <property type="match status" value="1"/>
</dbReference>
<evidence type="ECO:0000313" key="18">
    <source>
        <dbReference type="EMBL" id="KAK4445544.1"/>
    </source>
</evidence>
<feature type="chain" id="PRO_5043474236" description="lytic cellulose monooxygenase (C4-dehydrogenating)" evidence="16">
    <location>
        <begin position="22"/>
        <end position="261"/>
    </location>
</feature>
<keyword evidence="10" id="KW-1015">Disulfide bond</keyword>
<sequence length="261" mass="28869">MAGILPSLLAALALFSGPVGAHGGLANYTVGDTWYRGYDPSEPESEQLGQPWLAQRSWTTIDPIFSVDSPYMPCNFPASPPLTNTTIPITAGDTLNAIYWYWLHPVGPMSVWLAPCPSNDCVNANLTSLPFYKIWEAGLLEGPNLEVGVWYQKQFQRWDGQPAEWPVRIPANLKAGRYIVRHEIVSIHVPGRPQFYMQCAHLDVKGGAGEVVELPGGSWGRVFPGGYVGDEEALMIDIYADEFKDRTEYVVPGGPIWDGFR</sequence>
<keyword evidence="18" id="KW-0378">Hydrolase</keyword>
<evidence type="ECO:0000256" key="8">
    <source>
        <dbReference type="ARBA" id="ARBA00023008"/>
    </source>
</evidence>
<dbReference type="Proteomes" id="UP001321760">
    <property type="component" value="Unassembled WGS sequence"/>
</dbReference>
<evidence type="ECO:0000259" key="17">
    <source>
        <dbReference type="Pfam" id="PF03443"/>
    </source>
</evidence>
<accession>A0AAV9GBN8</accession>
<proteinExistence type="inferred from homology"/>
<evidence type="ECO:0000256" key="13">
    <source>
        <dbReference type="ARBA" id="ARBA00044502"/>
    </source>
</evidence>
<evidence type="ECO:0000256" key="10">
    <source>
        <dbReference type="ARBA" id="ARBA00023157"/>
    </source>
</evidence>
<dbReference type="GO" id="GO:0046872">
    <property type="term" value="F:metal ion binding"/>
    <property type="evidence" value="ECO:0007669"/>
    <property type="project" value="UniProtKB-KW"/>
</dbReference>
<dbReference type="GO" id="GO:0030245">
    <property type="term" value="P:cellulose catabolic process"/>
    <property type="evidence" value="ECO:0007669"/>
    <property type="project" value="UniProtKB-KW"/>
</dbReference>
<keyword evidence="19" id="KW-1185">Reference proteome</keyword>
<reference evidence="18" key="1">
    <citation type="journal article" date="2023" name="Mol. Phylogenet. Evol.">
        <title>Genome-scale phylogeny and comparative genomics of the fungal order Sordariales.</title>
        <authorList>
            <person name="Hensen N."/>
            <person name="Bonometti L."/>
            <person name="Westerberg I."/>
            <person name="Brannstrom I.O."/>
            <person name="Guillou S."/>
            <person name="Cros-Aarteil S."/>
            <person name="Calhoun S."/>
            <person name="Haridas S."/>
            <person name="Kuo A."/>
            <person name="Mondo S."/>
            <person name="Pangilinan J."/>
            <person name="Riley R."/>
            <person name="LaButti K."/>
            <person name="Andreopoulos B."/>
            <person name="Lipzen A."/>
            <person name="Chen C."/>
            <person name="Yan M."/>
            <person name="Daum C."/>
            <person name="Ng V."/>
            <person name="Clum A."/>
            <person name="Steindorff A."/>
            <person name="Ohm R.A."/>
            <person name="Martin F."/>
            <person name="Silar P."/>
            <person name="Natvig D.O."/>
            <person name="Lalanne C."/>
            <person name="Gautier V."/>
            <person name="Ament-Velasquez S.L."/>
            <person name="Kruys A."/>
            <person name="Hutchinson M.I."/>
            <person name="Powell A.J."/>
            <person name="Barry K."/>
            <person name="Miller A.N."/>
            <person name="Grigoriev I.V."/>
            <person name="Debuchy R."/>
            <person name="Gladieux P."/>
            <person name="Hiltunen Thoren M."/>
            <person name="Johannesson H."/>
        </authorList>
    </citation>
    <scope>NUCLEOTIDE SEQUENCE</scope>
    <source>
        <strain evidence="18">PSN243</strain>
    </source>
</reference>
<evidence type="ECO:0000256" key="11">
    <source>
        <dbReference type="ARBA" id="ARBA00023277"/>
    </source>
</evidence>
<evidence type="ECO:0000313" key="19">
    <source>
        <dbReference type="Proteomes" id="UP001321760"/>
    </source>
</evidence>
<evidence type="ECO:0000256" key="9">
    <source>
        <dbReference type="ARBA" id="ARBA00023033"/>
    </source>
</evidence>
<evidence type="ECO:0000256" key="3">
    <source>
        <dbReference type="ARBA" id="ARBA00022525"/>
    </source>
</evidence>
<feature type="signal peptide" evidence="16">
    <location>
        <begin position="1"/>
        <end position="21"/>
    </location>
</feature>